<accession>A0ACB8D581</accession>
<gene>
    <name evidence="1" type="ORF">HPB49_012243</name>
</gene>
<reference evidence="1" key="1">
    <citation type="submission" date="2020-05" db="EMBL/GenBank/DDBJ databases">
        <title>Large-scale comparative analyses of tick genomes elucidate their genetic diversity and vector capacities.</title>
        <authorList>
            <person name="Jia N."/>
            <person name="Wang J."/>
            <person name="Shi W."/>
            <person name="Du L."/>
            <person name="Sun Y."/>
            <person name="Zhan W."/>
            <person name="Jiang J."/>
            <person name="Wang Q."/>
            <person name="Zhang B."/>
            <person name="Ji P."/>
            <person name="Sakyi L.B."/>
            <person name="Cui X."/>
            <person name="Yuan T."/>
            <person name="Jiang B."/>
            <person name="Yang W."/>
            <person name="Lam T.T.-Y."/>
            <person name="Chang Q."/>
            <person name="Ding S."/>
            <person name="Wang X."/>
            <person name="Zhu J."/>
            <person name="Ruan X."/>
            <person name="Zhao L."/>
            <person name="Wei J."/>
            <person name="Que T."/>
            <person name="Du C."/>
            <person name="Cheng J."/>
            <person name="Dai P."/>
            <person name="Han X."/>
            <person name="Huang E."/>
            <person name="Gao Y."/>
            <person name="Liu J."/>
            <person name="Shao H."/>
            <person name="Ye R."/>
            <person name="Li L."/>
            <person name="Wei W."/>
            <person name="Wang X."/>
            <person name="Wang C."/>
            <person name="Yang T."/>
            <person name="Huo Q."/>
            <person name="Li W."/>
            <person name="Guo W."/>
            <person name="Chen H."/>
            <person name="Zhou L."/>
            <person name="Ni X."/>
            <person name="Tian J."/>
            <person name="Zhou Y."/>
            <person name="Sheng Y."/>
            <person name="Liu T."/>
            <person name="Pan Y."/>
            <person name="Xia L."/>
            <person name="Li J."/>
            <person name="Zhao F."/>
            <person name="Cao W."/>
        </authorList>
    </citation>
    <scope>NUCLEOTIDE SEQUENCE</scope>
    <source>
        <strain evidence="1">Dsil-2018</strain>
    </source>
</reference>
<evidence type="ECO:0000313" key="2">
    <source>
        <dbReference type="Proteomes" id="UP000821865"/>
    </source>
</evidence>
<keyword evidence="2" id="KW-1185">Reference proteome</keyword>
<protein>
    <submittedName>
        <fullName evidence="1">Uncharacterized protein</fullName>
    </submittedName>
</protein>
<name>A0ACB8D581_DERSI</name>
<comment type="caution">
    <text evidence="1">The sequence shown here is derived from an EMBL/GenBank/DDBJ whole genome shotgun (WGS) entry which is preliminary data.</text>
</comment>
<proteinExistence type="predicted"/>
<sequence>MPGIGTGFLPRQKKGRQLAADIQSLQYTVVTDLTHSMRIGNSINIGNTPDLTLLKRASLTEWHNTGQTFGSDHCLLRTLITAGPCKRVRCTLSVTDWDVCTCYPAGSMYTHVHAPPAHRRACVRLETWTTDILADADPATKWCRKVQMYITTHVRGSGRAHETLPDPETQSHAPQRNRILIRDIEKYTVQATEKPLLRNLTAKYHGEQVTQPQMS</sequence>
<evidence type="ECO:0000313" key="1">
    <source>
        <dbReference type="EMBL" id="KAH7959587.1"/>
    </source>
</evidence>
<dbReference type="Proteomes" id="UP000821865">
    <property type="component" value="Chromosome 3"/>
</dbReference>
<dbReference type="EMBL" id="CM023472">
    <property type="protein sequence ID" value="KAH7959587.1"/>
    <property type="molecule type" value="Genomic_DNA"/>
</dbReference>
<organism evidence="1 2">
    <name type="scientific">Dermacentor silvarum</name>
    <name type="common">Tick</name>
    <dbReference type="NCBI Taxonomy" id="543639"/>
    <lineage>
        <taxon>Eukaryota</taxon>
        <taxon>Metazoa</taxon>
        <taxon>Ecdysozoa</taxon>
        <taxon>Arthropoda</taxon>
        <taxon>Chelicerata</taxon>
        <taxon>Arachnida</taxon>
        <taxon>Acari</taxon>
        <taxon>Parasitiformes</taxon>
        <taxon>Ixodida</taxon>
        <taxon>Ixodoidea</taxon>
        <taxon>Ixodidae</taxon>
        <taxon>Rhipicephalinae</taxon>
        <taxon>Dermacentor</taxon>
    </lineage>
</organism>